<dbReference type="STRING" id="106004.A0A1Y2DG95"/>
<dbReference type="AlphaFoldDB" id="A0A1Y2DG95"/>
<evidence type="ECO:0000259" key="1">
    <source>
        <dbReference type="PROSITE" id="PS50280"/>
    </source>
</evidence>
<dbReference type="InterPro" id="IPR053185">
    <property type="entry name" value="SET_domain_protein"/>
</dbReference>
<evidence type="ECO:0000313" key="2">
    <source>
        <dbReference type="EMBL" id="ORY57715.1"/>
    </source>
</evidence>
<protein>
    <recommendedName>
        <fullName evidence="1">SET domain-containing protein</fullName>
    </recommendedName>
</protein>
<dbReference type="SMART" id="SM00317">
    <property type="entry name" value="SET"/>
    <property type="match status" value="1"/>
</dbReference>
<dbReference type="Pfam" id="PF00856">
    <property type="entry name" value="SET"/>
    <property type="match status" value="1"/>
</dbReference>
<dbReference type="InterPro" id="IPR046341">
    <property type="entry name" value="SET_dom_sf"/>
</dbReference>
<dbReference type="InParanoid" id="A0A1Y2DG95"/>
<feature type="domain" description="SET" evidence="1">
    <location>
        <begin position="84"/>
        <end position="228"/>
    </location>
</feature>
<comment type="caution">
    <text evidence="2">The sequence shown here is derived from an EMBL/GenBank/DDBJ whole genome shotgun (WGS) entry which is preliminary data.</text>
</comment>
<dbReference type="Proteomes" id="UP000193467">
    <property type="component" value="Unassembled WGS sequence"/>
</dbReference>
<dbReference type="SUPFAM" id="SSF82199">
    <property type="entry name" value="SET domain"/>
    <property type="match status" value="1"/>
</dbReference>
<reference evidence="2 3" key="1">
    <citation type="submission" date="2016-07" db="EMBL/GenBank/DDBJ databases">
        <title>Pervasive Adenine N6-methylation of Active Genes in Fungi.</title>
        <authorList>
            <consortium name="DOE Joint Genome Institute"/>
            <person name="Mondo S.J."/>
            <person name="Dannebaum R.O."/>
            <person name="Kuo R.C."/>
            <person name="Labutti K."/>
            <person name="Haridas S."/>
            <person name="Kuo A."/>
            <person name="Salamov A."/>
            <person name="Ahrendt S.R."/>
            <person name="Lipzen A."/>
            <person name="Sullivan W."/>
            <person name="Andreopoulos W.B."/>
            <person name="Clum A."/>
            <person name="Lindquist E."/>
            <person name="Daum C."/>
            <person name="Ramamoorthy G.K."/>
            <person name="Gryganskyi A."/>
            <person name="Culley D."/>
            <person name="Magnuson J.K."/>
            <person name="James T.Y."/>
            <person name="O'Malley M.A."/>
            <person name="Stajich J.E."/>
            <person name="Spatafora J.W."/>
            <person name="Visel A."/>
            <person name="Grigoriev I.V."/>
        </authorList>
    </citation>
    <scope>NUCLEOTIDE SEQUENCE [LARGE SCALE GENOMIC DNA]</scope>
    <source>
        <strain evidence="2 3">62-1032</strain>
    </source>
</reference>
<dbReference type="CDD" id="cd20071">
    <property type="entry name" value="SET_SMYD"/>
    <property type="match status" value="1"/>
</dbReference>
<dbReference type="PANTHER" id="PTHR47332">
    <property type="entry name" value="SET DOMAIN-CONTAINING PROTEIN 5"/>
    <property type="match status" value="1"/>
</dbReference>
<gene>
    <name evidence="2" type="ORF">BCR35DRAFT_309615</name>
</gene>
<name>A0A1Y2DG95_9BASI</name>
<keyword evidence="3" id="KW-1185">Reference proteome</keyword>
<evidence type="ECO:0000313" key="3">
    <source>
        <dbReference type="Proteomes" id="UP000193467"/>
    </source>
</evidence>
<dbReference type="EMBL" id="MCGR01000081">
    <property type="protein sequence ID" value="ORY57715.1"/>
    <property type="molecule type" value="Genomic_DNA"/>
</dbReference>
<dbReference type="PROSITE" id="PS50280">
    <property type="entry name" value="SET"/>
    <property type="match status" value="1"/>
</dbReference>
<dbReference type="PANTHER" id="PTHR47332:SF4">
    <property type="entry name" value="SET DOMAIN-CONTAINING PROTEIN 5"/>
    <property type="match status" value="1"/>
</dbReference>
<dbReference type="Gene3D" id="2.170.270.10">
    <property type="entry name" value="SET domain"/>
    <property type="match status" value="1"/>
</dbReference>
<organism evidence="2 3">
    <name type="scientific">Leucosporidium creatinivorum</name>
    <dbReference type="NCBI Taxonomy" id="106004"/>
    <lineage>
        <taxon>Eukaryota</taxon>
        <taxon>Fungi</taxon>
        <taxon>Dikarya</taxon>
        <taxon>Basidiomycota</taxon>
        <taxon>Pucciniomycotina</taxon>
        <taxon>Microbotryomycetes</taxon>
        <taxon>Leucosporidiales</taxon>
        <taxon>Leucosporidium</taxon>
    </lineage>
</organism>
<proteinExistence type="predicted"/>
<dbReference type="InterPro" id="IPR001214">
    <property type="entry name" value="SET_dom"/>
</dbReference>
<sequence>MSSNRLIRIASRVTRTATPRSPLTLSSTLPRRRTFWSSSAPTETPLELASNSIPSISDSLLPIILAVVLASSSSQDDDDNASSPPWRVEATSKGFGAFATRQLQLGELLIAERPLCIWPQGLSEAQAKEHFQRMSDKEQKVFLQLSRTEGDGPVRDLDEIRAIRATNGFSLQMPGTGVTAGFVFPRIARINHSCAPNCSQSMNFETLRMEVYAITPIASSTEISIDYLPLITSTRAERQRALKESFGFSSCLCPVCTASPEEVEKSDARRREIKQLGEGVRTGKNDRKGTIIKLERIRVLLQEEGYQSLPEFEDMSVSNAYAVYAGMYQRSLREGRE</sequence>
<accession>A0A1Y2DG95</accession>
<dbReference type="OrthoDB" id="265717at2759"/>